<evidence type="ECO:0000256" key="1">
    <source>
        <dbReference type="SAM" id="MobiDB-lite"/>
    </source>
</evidence>
<comment type="caution">
    <text evidence="2">The sequence shown here is derived from an EMBL/GenBank/DDBJ whole genome shotgun (WGS) entry which is preliminary data.</text>
</comment>
<dbReference type="Proteomes" id="UP000799777">
    <property type="component" value="Unassembled WGS sequence"/>
</dbReference>
<feature type="region of interest" description="Disordered" evidence="1">
    <location>
        <begin position="426"/>
        <end position="449"/>
    </location>
</feature>
<sequence length="779" mass="86953">MASKAKWTVRSVQLLGNALSPAVNERGCAPRYEPSNPSLWTTQDQTNVVVINALTAEKGVNLRVNFAGKGWRDPISGKLSKSYAELNVMETYGRGSGWTRMAVTDDLSYKAGADEQLLSCDFTNVSLKHFATSGPVRAADEPWAFVLTLGFHFVLKPFSRSDFAVNEEILVDGKPWDGNEGLEQGDFTLHDYPIPIELYAICPALPRFLRLEGVPINLLRFALGPKNGKILPDMNQPYLTAVTNRVFDSGFVYERNHGSYAYTSGAGRPFELGKFLRIWTVLMGTAPEETQKLYNLRYERSKPKVNCFDQTGILGLCMGLACQNAKDRDSLIPIFMRPFGFLRDTPLVGFSIDENGNRQDCNNPFATEAAPGLHIDKLDEHRSHFGSHVFLQFRDLVYDACAGPYIGRGDLDHYVVTAIDREQGSHPLSFWNNPPDEKEKCHGNRKEEWDDSDGSIYRYTGTTKDVRKSSGKEGNLSEEHGGILGELDNMMNGSYSWYKTPEDLNLQLDEKDFSLDADKLGSSLVELSQKTKFLFPIQQASSPIKDTDAGDINENAGRQGEVSWVLTGLDGAQVYLDWRILPDFQKAAAERMGMYGDGDLGGGPSADDLAQKRIVSVSMDGLAHSTALVGRNLLYCFGSGLQTAQTADTLEKVLKLSLSKEHAEVKVGNRSANRSDHQIIKTKVGTKTTYSVQAENVLDVDWSYTSGNVFLLDYQVYKNNTRPDLKSQATRDEGEDDLPDLYRFEFYGREAGTDTFKLVFYDRSYNDPAYRYITFEVEA</sequence>
<dbReference type="EMBL" id="ML978284">
    <property type="protein sequence ID" value="KAF2024803.1"/>
    <property type="molecule type" value="Genomic_DNA"/>
</dbReference>
<proteinExistence type="predicted"/>
<evidence type="ECO:0000313" key="3">
    <source>
        <dbReference type="Proteomes" id="UP000799777"/>
    </source>
</evidence>
<dbReference type="AlphaFoldDB" id="A0A9P4GY53"/>
<dbReference type="OrthoDB" id="3796889at2759"/>
<protein>
    <submittedName>
        <fullName evidence="2">Uncharacterized protein</fullName>
    </submittedName>
</protein>
<keyword evidence="3" id="KW-1185">Reference proteome</keyword>
<accession>A0A9P4GY53</accession>
<organism evidence="2 3">
    <name type="scientific">Setomelanomma holmii</name>
    <dbReference type="NCBI Taxonomy" id="210430"/>
    <lineage>
        <taxon>Eukaryota</taxon>
        <taxon>Fungi</taxon>
        <taxon>Dikarya</taxon>
        <taxon>Ascomycota</taxon>
        <taxon>Pezizomycotina</taxon>
        <taxon>Dothideomycetes</taxon>
        <taxon>Pleosporomycetidae</taxon>
        <taxon>Pleosporales</taxon>
        <taxon>Pleosporineae</taxon>
        <taxon>Phaeosphaeriaceae</taxon>
        <taxon>Setomelanomma</taxon>
    </lineage>
</organism>
<evidence type="ECO:0000313" key="2">
    <source>
        <dbReference type="EMBL" id="KAF2024803.1"/>
    </source>
</evidence>
<gene>
    <name evidence="2" type="ORF">EK21DRAFT_93796</name>
</gene>
<reference evidence="2" key="1">
    <citation type="journal article" date="2020" name="Stud. Mycol.">
        <title>101 Dothideomycetes genomes: a test case for predicting lifestyles and emergence of pathogens.</title>
        <authorList>
            <person name="Haridas S."/>
            <person name="Albert R."/>
            <person name="Binder M."/>
            <person name="Bloem J."/>
            <person name="Labutti K."/>
            <person name="Salamov A."/>
            <person name="Andreopoulos B."/>
            <person name="Baker S."/>
            <person name="Barry K."/>
            <person name="Bills G."/>
            <person name="Bluhm B."/>
            <person name="Cannon C."/>
            <person name="Castanera R."/>
            <person name="Culley D."/>
            <person name="Daum C."/>
            <person name="Ezra D."/>
            <person name="Gonzalez J."/>
            <person name="Henrissat B."/>
            <person name="Kuo A."/>
            <person name="Liang C."/>
            <person name="Lipzen A."/>
            <person name="Lutzoni F."/>
            <person name="Magnuson J."/>
            <person name="Mondo S."/>
            <person name="Nolan M."/>
            <person name="Ohm R."/>
            <person name="Pangilinan J."/>
            <person name="Park H.-J."/>
            <person name="Ramirez L."/>
            <person name="Alfaro M."/>
            <person name="Sun H."/>
            <person name="Tritt A."/>
            <person name="Yoshinaga Y."/>
            <person name="Zwiers L.-H."/>
            <person name="Turgeon B."/>
            <person name="Goodwin S."/>
            <person name="Spatafora J."/>
            <person name="Crous P."/>
            <person name="Grigoriev I."/>
        </authorList>
    </citation>
    <scope>NUCLEOTIDE SEQUENCE</scope>
    <source>
        <strain evidence="2">CBS 110217</strain>
    </source>
</reference>
<name>A0A9P4GY53_9PLEO</name>
<feature type="compositionally biased region" description="Basic and acidic residues" evidence="1">
    <location>
        <begin position="435"/>
        <end position="448"/>
    </location>
</feature>